<reference evidence="1 2" key="1">
    <citation type="submission" date="2024-09" db="EMBL/GenBank/DDBJ databases">
        <title>Rethinking Asexuality: The Enigmatic Case of Functional Sexual Genes in Lepraria (Stereocaulaceae).</title>
        <authorList>
            <person name="Doellman M."/>
            <person name="Sun Y."/>
            <person name="Barcenas-Pena A."/>
            <person name="Lumbsch H.T."/>
            <person name="Grewe F."/>
        </authorList>
    </citation>
    <scope>NUCLEOTIDE SEQUENCE [LARGE SCALE GENOMIC DNA]</scope>
    <source>
        <strain evidence="1 2">Mercado 3170</strain>
    </source>
</reference>
<organism evidence="1 2">
    <name type="scientific">Stereocaulon virgatum</name>
    <dbReference type="NCBI Taxonomy" id="373712"/>
    <lineage>
        <taxon>Eukaryota</taxon>
        <taxon>Fungi</taxon>
        <taxon>Dikarya</taxon>
        <taxon>Ascomycota</taxon>
        <taxon>Pezizomycotina</taxon>
        <taxon>Lecanoromycetes</taxon>
        <taxon>OSLEUM clade</taxon>
        <taxon>Lecanoromycetidae</taxon>
        <taxon>Lecanorales</taxon>
        <taxon>Lecanorineae</taxon>
        <taxon>Stereocaulaceae</taxon>
        <taxon>Stereocaulon</taxon>
    </lineage>
</organism>
<sequence length="191" mass="22173">MSSFDGESNFRNVVNSLDRENRGDYKGLNVVLPRNEPAMDNTSRMDELRQLVYLNPQMIQECEETIYALLIASFYFELNTSLSPMPGNRMRCLGTIRCRLPGGVMVRLVERIHPSRLSFATHSKALGYYFGERNLSCRRYRKSVEFTVRDLDQLTSIYATSAKRPRRKTSAFLQTMQWFIDRQHLDAPSKS</sequence>
<dbReference type="EMBL" id="JBEFKJ010000030">
    <property type="protein sequence ID" value="KAL2038823.1"/>
    <property type="molecule type" value="Genomic_DNA"/>
</dbReference>
<evidence type="ECO:0000313" key="2">
    <source>
        <dbReference type="Proteomes" id="UP001590950"/>
    </source>
</evidence>
<name>A0ABR4A1A7_9LECA</name>
<comment type="caution">
    <text evidence="1">The sequence shown here is derived from an EMBL/GenBank/DDBJ whole genome shotgun (WGS) entry which is preliminary data.</text>
</comment>
<proteinExistence type="predicted"/>
<dbReference type="Proteomes" id="UP001590950">
    <property type="component" value="Unassembled WGS sequence"/>
</dbReference>
<keyword evidence="2" id="KW-1185">Reference proteome</keyword>
<accession>A0ABR4A1A7</accession>
<gene>
    <name evidence="1" type="ORF">N7G274_008581</name>
</gene>
<evidence type="ECO:0000313" key="1">
    <source>
        <dbReference type="EMBL" id="KAL2038823.1"/>
    </source>
</evidence>
<protein>
    <submittedName>
        <fullName evidence="1">Uncharacterized protein</fullName>
    </submittedName>
</protein>